<name>A0A8H7ACA6_9EURO</name>
<evidence type="ECO:0000313" key="1">
    <source>
        <dbReference type="EMBL" id="KAF7506228.1"/>
    </source>
</evidence>
<comment type="caution">
    <text evidence="1">The sequence shown here is derived from an EMBL/GenBank/DDBJ whole genome shotgun (WGS) entry which is preliminary data.</text>
</comment>
<organism evidence="1 2">
    <name type="scientific">Endocarpon pusillum</name>
    <dbReference type="NCBI Taxonomy" id="364733"/>
    <lineage>
        <taxon>Eukaryota</taxon>
        <taxon>Fungi</taxon>
        <taxon>Dikarya</taxon>
        <taxon>Ascomycota</taxon>
        <taxon>Pezizomycotina</taxon>
        <taxon>Eurotiomycetes</taxon>
        <taxon>Chaetothyriomycetidae</taxon>
        <taxon>Verrucariales</taxon>
        <taxon>Verrucariaceae</taxon>
        <taxon>Endocarpon</taxon>
    </lineage>
</organism>
<reference evidence="1" key="1">
    <citation type="submission" date="2020-02" db="EMBL/GenBank/DDBJ databases">
        <authorList>
            <person name="Palmer J.M."/>
        </authorList>
    </citation>
    <scope>NUCLEOTIDE SEQUENCE</scope>
    <source>
        <strain evidence="1">EPUS1.4</strain>
        <tissue evidence="1">Thallus</tissue>
    </source>
</reference>
<gene>
    <name evidence="1" type="ORF">GJ744_012120</name>
</gene>
<sequence length="72" mass="7997">MGGEAADGVFQKQLGCQIRINVQDVNKDEDGKMVSALWKAVFGVIQIGPCPGSRTDRSRDWLVFGRCIGWER</sequence>
<accession>A0A8H7ACA6</accession>
<evidence type="ECO:0000313" key="2">
    <source>
        <dbReference type="Proteomes" id="UP000606974"/>
    </source>
</evidence>
<proteinExistence type="predicted"/>
<keyword evidence="2" id="KW-1185">Reference proteome</keyword>
<dbReference type="EMBL" id="JAACFV010000091">
    <property type="protein sequence ID" value="KAF7506228.1"/>
    <property type="molecule type" value="Genomic_DNA"/>
</dbReference>
<protein>
    <submittedName>
        <fullName evidence="1">Uncharacterized protein</fullName>
    </submittedName>
</protein>
<dbReference type="AlphaFoldDB" id="A0A8H7ACA6"/>
<dbReference type="Proteomes" id="UP000606974">
    <property type="component" value="Unassembled WGS sequence"/>
</dbReference>